<dbReference type="GO" id="GO:0005886">
    <property type="term" value="C:plasma membrane"/>
    <property type="evidence" value="ECO:0007669"/>
    <property type="project" value="UniProtKB-SubCell"/>
</dbReference>
<feature type="transmembrane region" description="Helical" evidence="6">
    <location>
        <begin position="270"/>
        <end position="293"/>
    </location>
</feature>
<keyword evidence="8" id="KW-1185">Reference proteome</keyword>
<organism evidence="7 8">
    <name type="scientific">Actinopolyspora mzabensis</name>
    <dbReference type="NCBI Taxonomy" id="995066"/>
    <lineage>
        <taxon>Bacteria</taxon>
        <taxon>Bacillati</taxon>
        <taxon>Actinomycetota</taxon>
        <taxon>Actinomycetes</taxon>
        <taxon>Actinopolysporales</taxon>
        <taxon>Actinopolysporaceae</taxon>
        <taxon>Actinopolyspora</taxon>
    </lineage>
</organism>
<name>A0A1G8VKY0_ACTMZ</name>
<dbReference type="NCBIfam" id="TIGR00766">
    <property type="entry name" value="inner membrane protein YhjD"/>
    <property type="match status" value="1"/>
</dbReference>
<evidence type="ECO:0000256" key="6">
    <source>
        <dbReference type="SAM" id="Phobius"/>
    </source>
</evidence>
<dbReference type="PANTHER" id="PTHR30213:SF1">
    <property type="entry name" value="INNER MEMBRANE PROTEIN YHJD"/>
    <property type="match status" value="1"/>
</dbReference>
<dbReference type="RefSeq" id="WP_092625341.1">
    <property type="nucleotide sequence ID" value="NZ_FNFM01000001.1"/>
</dbReference>
<proteinExistence type="predicted"/>
<keyword evidence="2" id="KW-1003">Cell membrane</keyword>
<dbReference type="OrthoDB" id="4127374at2"/>
<dbReference type="InterPro" id="IPR005274">
    <property type="entry name" value="IM_pro_YhjD"/>
</dbReference>
<keyword evidence="3 6" id="KW-0812">Transmembrane</keyword>
<dbReference type="PANTHER" id="PTHR30213">
    <property type="entry name" value="INNER MEMBRANE PROTEIN YHJD"/>
    <property type="match status" value="1"/>
</dbReference>
<evidence type="ECO:0000313" key="7">
    <source>
        <dbReference type="EMBL" id="SDJ66604.1"/>
    </source>
</evidence>
<feature type="transmembrane region" description="Helical" evidence="6">
    <location>
        <begin position="113"/>
        <end position="133"/>
    </location>
</feature>
<evidence type="ECO:0000313" key="8">
    <source>
        <dbReference type="Proteomes" id="UP000199213"/>
    </source>
</evidence>
<feature type="transmembrane region" description="Helical" evidence="6">
    <location>
        <begin position="160"/>
        <end position="180"/>
    </location>
</feature>
<sequence length="345" mass="36985">MVDRSQPARTAREQSSPGRFELLRARYPRLDRLVRAAQRYQSHYGDYYAAAITYFSVLALVPLLMIVFAVAGFVLASNPELLQRLQSAISEAVPSSQLSQLINGVVDEAIKQAGAVGIIGLLAALYSGLGWMTNLREALTAQWAQGPTALSFLKRTLADLLSLVGLGAAMAVSFAISALGGGVGRMLFRLAGIGNNFWAGLVLWLLALLLSLAASWLVFLWVLARLPRQPVTLRSAVWGALFAAIGFEVLKQVGVVYLNSLSSSPAAAAFGPILGLLVFAYLTSRFLLFVTAWTASARENQPVAEVEPPPPAVIRPEVPSRRGAGVTVGVFGLGTLLGWLLRGRR</sequence>
<keyword evidence="5 6" id="KW-0472">Membrane</keyword>
<protein>
    <submittedName>
        <fullName evidence="7">Membrane protein</fullName>
    </submittedName>
</protein>
<dbReference type="AlphaFoldDB" id="A0A1G8VKY0"/>
<evidence type="ECO:0000256" key="4">
    <source>
        <dbReference type="ARBA" id="ARBA00022989"/>
    </source>
</evidence>
<dbReference type="EMBL" id="FNFM01000001">
    <property type="protein sequence ID" value="SDJ66604.1"/>
    <property type="molecule type" value="Genomic_DNA"/>
</dbReference>
<comment type="subcellular location">
    <subcellularLocation>
        <location evidence="1">Cell membrane</location>
        <topology evidence="1">Multi-pass membrane protein</topology>
    </subcellularLocation>
</comment>
<evidence type="ECO:0000256" key="1">
    <source>
        <dbReference type="ARBA" id="ARBA00004651"/>
    </source>
</evidence>
<evidence type="ECO:0000256" key="5">
    <source>
        <dbReference type="ARBA" id="ARBA00023136"/>
    </source>
</evidence>
<feature type="transmembrane region" description="Helical" evidence="6">
    <location>
        <begin position="323"/>
        <end position="341"/>
    </location>
</feature>
<dbReference type="Pfam" id="PF03631">
    <property type="entry name" value="Virul_fac_BrkB"/>
    <property type="match status" value="1"/>
</dbReference>
<gene>
    <name evidence="7" type="ORF">SAMN04487820_101152</name>
</gene>
<evidence type="ECO:0000256" key="3">
    <source>
        <dbReference type="ARBA" id="ARBA00022692"/>
    </source>
</evidence>
<dbReference type="Proteomes" id="UP000199213">
    <property type="component" value="Unassembled WGS sequence"/>
</dbReference>
<feature type="transmembrane region" description="Helical" evidence="6">
    <location>
        <begin position="47"/>
        <end position="76"/>
    </location>
</feature>
<dbReference type="InterPro" id="IPR017039">
    <property type="entry name" value="Virul_fac_BrkB"/>
</dbReference>
<feature type="transmembrane region" description="Helical" evidence="6">
    <location>
        <begin position="201"/>
        <end position="224"/>
    </location>
</feature>
<feature type="transmembrane region" description="Helical" evidence="6">
    <location>
        <begin position="236"/>
        <end position="258"/>
    </location>
</feature>
<evidence type="ECO:0000256" key="2">
    <source>
        <dbReference type="ARBA" id="ARBA00022475"/>
    </source>
</evidence>
<keyword evidence="4 6" id="KW-1133">Transmembrane helix</keyword>
<accession>A0A1G8VKY0</accession>
<reference evidence="8" key="1">
    <citation type="submission" date="2016-10" db="EMBL/GenBank/DDBJ databases">
        <authorList>
            <person name="Varghese N."/>
            <person name="Submissions S."/>
        </authorList>
    </citation>
    <scope>NUCLEOTIDE SEQUENCE [LARGE SCALE GENOMIC DNA]</scope>
    <source>
        <strain evidence="8">DSM 45460</strain>
    </source>
</reference>